<reference evidence="1" key="1">
    <citation type="submission" date="2020-05" db="EMBL/GenBank/DDBJ databases">
        <authorList>
            <person name="Chiriac C."/>
            <person name="Salcher M."/>
            <person name="Ghai R."/>
            <person name="Kavagutti S V."/>
        </authorList>
    </citation>
    <scope>NUCLEOTIDE SEQUENCE</scope>
</reference>
<organism evidence="1">
    <name type="scientific">freshwater metagenome</name>
    <dbReference type="NCBI Taxonomy" id="449393"/>
    <lineage>
        <taxon>unclassified sequences</taxon>
        <taxon>metagenomes</taxon>
        <taxon>ecological metagenomes</taxon>
    </lineage>
</organism>
<sequence length="59" mass="6477">MLVFISRNGLANFSMRLRVLFFASVNSGISSIRKYIGFEKRRETGRYGDGAIGFVGAAA</sequence>
<name>A0A6J6MC35_9ZZZZ</name>
<gene>
    <name evidence="1" type="ORF">UFOPK2282_01075</name>
</gene>
<proteinExistence type="predicted"/>
<accession>A0A6J6MC35</accession>
<dbReference type="AlphaFoldDB" id="A0A6J6MC35"/>
<protein>
    <submittedName>
        <fullName evidence="1">Unannotated protein</fullName>
    </submittedName>
</protein>
<dbReference type="EMBL" id="CAEZWR010000129">
    <property type="protein sequence ID" value="CAB4670899.1"/>
    <property type="molecule type" value="Genomic_DNA"/>
</dbReference>
<evidence type="ECO:0000313" key="1">
    <source>
        <dbReference type="EMBL" id="CAB4670899.1"/>
    </source>
</evidence>